<dbReference type="AlphaFoldDB" id="A0A937F975"/>
<feature type="transmembrane region" description="Helical" evidence="2">
    <location>
        <begin position="330"/>
        <end position="349"/>
    </location>
</feature>
<feature type="transmembrane region" description="Helical" evidence="2">
    <location>
        <begin position="230"/>
        <end position="256"/>
    </location>
</feature>
<dbReference type="EMBL" id="JAESIY010000006">
    <property type="protein sequence ID" value="MBL3656939.1"/>
    <property type="molecule type" value="Genomic_DNA"/>
</dbReference>
<evidence type="ECO:0000313" key="4">
    <source>
        <dbReference type="Proteomes" id="UP000659388"/>
    </source>
</evidence>
<keyword evidence="2" id="KW-0812">Transmembrane</keyword>
<dbReference type="Proteomes" id="UP000659388">
    <property type="component" value="Unassembled WGS sequence"/>
</dbReference>
<feature type="transmembrane region" description="Helical" evidence="2">
    <location>
        <begin position="203"/>
        <end position="223"/>
    </location>
</feature>
<accession>A0A937F975</accession>
<evidence type="ECO:0000256" key="2">
    <source>
        <dbReference type="SAM" id="Phobius"/>
    </source>
</evidence>
<feature type="transmembrane region" description="Helical" evidence="2">
    <location>
        <begin position="99"/>
        <end position="119"/>
    </location>
</feature>
<keyword evidence="4" id="KW-1185">Reference proteome</keyword>
<feature type="transmembrane region" description="Helical" evidence="2">
    <location>
        <begin position="131"/>
        <end position="150"/>
    </location>
</feature>
<dbReference type="PANTHER" id="PTHR36838:SF3">
    <property type="entry name" value="TRANSPORTER AUXIN EFFLUX CARRIER EC FAMILY"/>
    <property type="match status" value="1"/>
</dbReference>
<comment type="caution">
    <text evidence="3">The sequence shown here is derived from an EMBL/GenBank/DDBJ whole genome shotgun (WGS) entry which is preliminary data.</text>
</comment>
<feature type="transmembrane region" description="Helical" evidence="2">
    <location>
        <begin position="304"/>
        <end position="324"/>
    </location>
</feature>
<organism evidence="3 4">
    <name type="scientific">Fulvivirga sediminis</name>
    <dbReference type="NCBI Taxonomy" id="2803949"/>
    <lineage>
        <taxon>Bacteria</taxon>
        <taxon>Pseudomonadati</taxon>
        <taxon>Bacteroidota</taxon>
        <taxon>Cytophagia</taxon>
        <taxon>Cytophagales</taxon>
        <taxon>Fulvivirgaceae</taxon>
        <taxon>Fulvivirga</taxon>
    </lineage>
</organism>
<feature type="transmembrane region" description="Helical" evidence="2">
    <location>
        <begin position="58"/>
        <end position="78"/>
    </location>
</feature>
<protein>
    <recommendedName>
        <fullName evidence="5">Permease</fullName>
    </recommendedName>
</protein>
<keyword evidence="2" id="KW-1133">Transmembrane helix</keyword>
<dbReference type="PANTHER" id="PTHR36838">
    <property type="entry name" value="AUXIN EFFLUX CARRIER FAMILY PROTEIN"/>
    <property type="match status" value="1"/>
</dbReference>
<feature type="transmembrane region" description="Helical" evidence="2">
    <location>
        <begin position="6"/>
        <end position="21"/>
    </location>
</feature>
<evidence type="ECO:0000313" key="3">
    <source>
        <dbReference type="EMBL" id="MBL3656939.1"/>
    </source>
</evidence>
<feature type="transmembrane region" description="Helical" evidence="2">
    <location>
        <begin position="262"/>
        <end position="283"/>
    </location>
</feature>
<evidence type="ECO:0008006" key="5">
    <source>
        <dbReference type="Google" id="ProtNLM"/>
    </source>
</evidence>
<sequence length="372" mass="40549">MGLALQKTITLVLFIGIGLALKKKFSSKDQVTGIKNIILTIALPATIFVALMGVNIKFSLLILPLLALVFNVSMFLLTPMILKFFNISGDSSKGRTIRMLLPSLAPGLSCFPFILEYLGDKPLADAALADVGNKIFGLIFLYIVAMNWYYKRNQTDHSSSSSKIKSLIGSLLKEPINIIIILALVLLSFDFTMEDLPEFLSNAFVRMSALMTPLVLMFIGLAVKVKKGGVALVVSVLCCRAGISLLLSGILIFSLGLTGATALLAIVFPLSSCSFWPFAHMSAFSLKEELKDVAEENKTFDSELAVLVLACSLPFSTILILSILSSGLVFVHMPILLMSGVALLAFGILPRWLRRFFSSDYKTQGEMVEQTD</sequence>
<gene>
    <name evidence="3" type="ORF">JL102_12405</name>
</gene>
<keyword evidence="2" id="KW-0472">Membrane</keyword>
<reference evidence="3" key="1">
    <citation type="submission" date="2021-01" db="EMBL/GenBank/DDBJ databases">
        <title>Fulvivirga kasyanovii gen. nov., sp nov., a novel member of the phylum Bacteroidetes isolated from seawater in a mussel farm.</title>
        <authorList>
            <person name="Zhao L.-H."/>
            <person name="Wang Z.-J."/>
        </authorList>
    </citation>
    <scope>NUCLEOTIDE SEQUENCE</scope>
    <source>
        <strain evidence="3">2943</strain>
    </source>
</reference>
<evidence type="ECO:0000256" key="1">
    <source>
        <dbReference type="ARBA" id="ARBA00022448"/>
    </source>
</evidence>
<dbReference type="RefSeq" id="WP_202244736.1">
    <property type="nucleotide sequence ID" value="NZ_JAESIY010000006.1"/>
</dbReference>
<feature type="transmembrane region" description="Helical" evidence="2">
    <location>
        <begin position="33"/>
        <end position="52"/>
    </location>
</feature>
<feature type="transmembrane region" description="Helical" evidence="2">
    <location>
        <begin position="171"/>
        <end position="191"/>
    </location>
</feature>
<name>A0A937F975_9BACT</name>
<proteinExistence type="predicted"/>
<keyword evidence="1" id="KW-0813">Transport</keyword>